<dbReference type="EMBL" id="AWSQ01000006">
    <property type="protein sequence ID" value="KFX68520.1"/>
    <property type="molecule type" value="Genomic_DNA"/>
</dbReference>
<dbReference type="eggNOG" id="ENOG502Z8T5">
    <property type="taxonomic scope" value="Bacteria"/>
</dbReference>
<accession>A0A0A1YF66</accession>
<dbReference type="OrthoDB" id="445107at2"/>
<reference evidence="1 2" key="1">
    <citation type="journal article" date="2014" name="Genome Announc.">
        <title>Draft Genome Sequence of Petroleum Oil-Degrading Marine Bacterium Pseudomonas taeanensis Strain MS-3, Isolated from a Crude Oil-Contaminated Seashore.</title>
        <authorList>
            <person name="Lee S.Y."/>
            <person name="Kim S.H."/>
            <person name="Lee D.G."/>
            <person name="Shin S."/>
            <person name="Yun S.H."/>
            <person name="Choi C.W."/>
            <person name="Chung Y.H."/>
            <person name="Choi J.S."/>
            <person name="Kahng H.Y."/>
            <person name="Kim S.I."/>
        </authorList>
    </citation>
    <scope>NUCLEOTIDE SEQUENCE [LARGE SCALE GENOMIC DNA]</scope>
    <source>
        <strain evidence="1 2">MS-3</strain>
    </source>
</reference>
<dbReference type="GO" id="GO:0050530">
    <property type="term" value="F:glucosylglycerol 3-phosphatase activity"/>
    <property type="evidence" value="ECO:0007669"/>
    <property type="project" value="InterPro"/>
</dbReference>
<organism evidence="1 2">
    <name type="scientific">Pseudomonas taeanensis MS-3</name>
    <dbReference type="NCBI Taxonomy" id="1395571"/>
    <lineage>
        <taxon>Bacteria</taxon>
        <taxon>Pseudomonadati</taxon>
        <taxon>Pseudomonadota</taxon>
        <taxon>Gammaproteobacteria</taxon>
        <taxon>Pseudomonadales</taxon>
        <taxon>Pseudomonadaceae</taxon>
        <taxon>Pseudomonas</taxon>
    </lineage>
</organism>
<sequence length="428" mass="46560">MSGMTKHSQAFSLDHSHLLDALIATNKLLIIQDLDGVCMGLVRDPLTRSIERCYVEAARRLAGHFYVLTNGEHIGSRGVNGIVDKALDTPTQAREQGLYLPGLAAGGVQQQDRYAKVSHPGVSDAELGFLQAVPGKAERFLGALLAAPPYALAAAEITALLGSSVLDNLASPTLNINCLYQHFSAQPAFYQQLQKQVEGFMDQLQQEADAAGLEDAFFVHYAPNLGQDAQGRERLKYSAGGNAGTTDFQFMLKGAVKEVGVLVILNHYYHQHTGQYPLGADFNARQAPRDRRALLQLAREHFDPALMPRIVGVGDTVTSSTRIEDGQPQQLRGGSDRGFLTLVQELGEAFATDNRVLYIDSSGGEVDRPGLDVAHLQRRACDPSLLPWPAAEGISDAADPLRLDVVFCDGHAQYVRFFCALAERYSTK</sequence>
<dbReference type="InterPro" id="IPR012765">
    <property type="entry name" value="GGPPase"/>
</dbReference>
<dbReference type="Pfam" id="PF09506">
    <property type="entry name" value="Salt_tol_Pase"/>
    <property type="match status" value="1"/>
</dbReference>
<proteinExistence type="predicted"/>
<dbReference type="STRING" id="1395571.TMS3_0119965"/>
<dbReference type="NCBIfam" id="TIGR02399">
    <property type="entry name" value="salt_tol_Pase"/>
    <property type="match status" value="1"/>
</dbReference>
<keyword evidence="2" id="KW-1185">Reference proteome</keyword>
<evidence type="ECO:0000313" key="2">
    <source>
        <dbReference type="Proteomes" id="UP000030063"/>
    </source>
</evidence>
<evidence type="ECO:0000313" key="1">
    <source>
        <dbReference type="EMBL" id="KFX68520.1"/>
    </source>
</evidence>
<protein>
    <submittedName>
        <fullName evidence="1">Glucosylglycerolphosphate phosphatase</fullName>
    </submittedName>
</protein>
<name>A0A0A1YF66_9PSED</name>
<dbReference type="Proteomes" id="UP000030063">
    <property type="component" value="Unassembled WGS sequence"/>
</dbReference>
<dbReference type="AlphaFoldDB" id="A0A0A1YF66"/>
<comment type="caution">
    <text evidence="1">The sequence shown here is derived from an EMBL/GenBank/DDBJ whole genome shotgun (WGS) entry which is preliminary data.</text>
</comment>
<gene>
    <name evidence="1" type="ORF">TMS3_0119965</name>
</gene>